<dbReference type="InterPro" id="IPR027417">
    <property type="entry name" value="P-loop_NTPase"/>
</dbReference>
<dbReference type="GO" id="GO:0006260">
    <property type="term" value="P:DNA replication"/>
    <property type="evidence" value="ECO:0000318"/>
    <property type="project" value="GO_Central"/>
</dbReference>
<dbReference type="HOGENOM" id="CLU_834863_0_0_1"/>
<name>E9HGA6_DAPPU</name>
<dbReference type="InParanoid" id="E9HGA6"/>
<dbReference type="KEGG" id="dpx:DAPPUDRAFT_258939"/>
<dbReference type="InterPro" id="IPR036388">
    <property type="entry name" value="WH-like_DNA-bd_sf"/>
</dbReference>
<keyword evidence="4" id="KW-0539">Nucleus</keyword>
<dbReference type="GO" id="GO:0043138">
    <property type="term" value="F:3'-5' DNA helicase activity"/>
    <property type="evidence" value="ECO:0000318"/>
    <property type="project" value="GO_Central"/>
</dbReference>
<dbReference type="eggNOG" id="KOG0351">
    <property type="taxonomic scope" value="Eukaryota"/>
</dbReference>
<dbReference type="GO" id="GO:0000724">
    <property type="term" value="P:double-strand break repair via homologous recombination"/>
    <property type="evidence" value="ECO:0000318"/>
    <property type="project" value="GO_Central"/>
</dbReference>
<protein>
    <submittedName>
        <fullName evidence="5">Uncharacterized protein</fullName>
    </submittedName>
</protein>
<dbReference type="Proteomes" id="UP000000305">
    <property type="component" value="Unassembled WGS sequence"/>
</dbReference>
<evidence type="ECO:0000256" key="4">
    <source>
        <dbReference type="ARBA" id="ARBA00023242"/>
    </source>
</evidence>
<gene>
    <name evidence="5" type="ORF">DAPPUDRAFT_258939</name>
</gene>
<dbReference type="Gene3D" id="1.10.10.10">
    <property type="entry name" value="Winged helix-like DNA-binding domain superfamily/Winged helix DNA-binding domain"/>
    <property type="match status" value="1"/>
</dbReference>
<dbReference type="GO" id="GO:0003677">
    <property type="term" value="F:DNA binding"/>
    <property type="evidence" value="ECO:0007669"/>
    <property type="project" value="UniProtKB-KW"/>
</dbReference>
<dbReference type="GO" id="GO:0005634">
    <property type="term" value="C:nucleus"/>
    <property type="evidence" value="ECO:0000318"/>
    <property type="project" value="GO_Central"/>
</dbReference>
<proteinExistence type="inferred from homology"/>
<organism evidence="5 6">
    <name type="scientific">Daphnia pulex</name>
    <name type="common">Water flea</name>
    <dbReference type="NCBI Taxonomy" id="6669"/>
    <lineage>
        <taxon>Eukaryota</taxon>
        <taxon>Metazoa</taxon>
        <taxon>Ecdysozoa</taxon>
        <taxon>Arthropoda</taxon>
        <taxon>Crustacea</taxon>
        <taxon>Branchiopoda</taxon>
        <taxon>Diplostraca</taxon>
        <taxon>Cladocera</taxon>
        <taxon>Anomopoda</taxon>
        <taxon>Daphniidae</taxon>
        <taxon>Daphnia</taxon>
    </lineage>
</organism>
<dbReference type="GO" id="GO:0009378">
    <property type="term" value="F:four-way junction helicase activity"/>
    <property type="evidence" value="ECO:0000318"/>
    <property type="project" value="GO_Central"/>
</dbReference>
<dbReference type="PANTHER" id="PTHR13710:SF153">
    <property type="entry name" value="RECQ-LIKE DNA HELICASE BLM"/>
    <property type="match status" value="1"/>
</dbReference>
<dbReference type="GO" id="GO:0005737">
    <property type="term" value="C:cytoplasm"/>
    <property type="evidence" value="ECO:0000318"/>
    <property type="project" value="GO_Central"/>
</dbReference>
<evidence type="ECO:0000313" key="6">
    <source>
        <dbReference type="Proteomes" id="UP000000305"/>
    </source>
</evidence>
<keyword evidence="3" id="KW-0413">Isomerase</keyword>
<dbReference type="OrthoDB" id="10261556at2759"/>
<comment type="similarity">
    <text evidence="1">Belongs to the helicase family. RecQ subfamily.</text>
</comment>
<evidence type="ECO:0000256" key="1">
    <source>
        <dbReference type="ARBA" id="ARBA00005446"/>
    </source>
</evidence>
<dbReference type="Gene3D" id="3.40.50.300">
    <property type="entry name" value="P-loop containing nucleotide triphosphate hydrolases"/>
    <property type="match status" value="1"/>
</dbReference>
<dbReference type="EMBL" id="GL732640">
    <property type="protein sequence ID" value="EFX69234.1"/>
    <property type="molecule type" value="Genomic_DNA"/>
</dbReference>
<dbReference type="PANTHER" id="PTHR13710">
    <property type="entry name" value="DNA HELICASE RECQ FAMILY MEMBER"/>
    <property type="match status" value="1"/>
</dbReference>
<keyword evidence="6" id="KW-1185">Reference proteome</keyword>
<accession>E9HGA6</accession>
<sequence>MYGMKLPVSPQVLIRLWAEVVAYSVYPEPLLTLDQSRHSRNFTEYGNILLLRNVFPTLPIVALTVTASARTQRKIILTLQLMDPFISVCQCVRDNLKLSLISKTSNEKATALMRFLINMNSWLICIVLASHHDDPGSIPGSGYCTSKVHPMGRDKDRYEISAKRTLAIHVRFVFHFSMPKSMESCYQECERGGRDGQLGYYVQQKLIYYPTVVIRQVAATFAAPTFISFIIKYIVNVFRSENKGSFIPAKITDRSMSGKDQGWISDNVYRLIQQIVLDNVLEEELVCAEGRQAYAKIHLEKYWPLQKYPFFMLQKEPTVQSKSDTSILSSVHP</sequence>
<reference evidence="5 6" key="1">
    <citation type="journal article" date="2011" name="Science">
        <title>The ecoresponsive genome of Daphnia pulex.</title>
        <authorList>
            <person name="Colbourne J.K."/>
            <person name="Pfrender M.E."/>
            <person name="Gilbert D."/>
            <person name="Thomas W.K."/>
            <person name="Tucker A."/>
            <person name="Oakley T.H."/>
            <person name="Tokishita S."/>
            <person name="Aerts A."/>
            <person name="Arnold G.J."/>
            <person name="Basu M.K."/>
            <person name="Bauer D.J."/>
            <person name="Caceres C.E."/>
            <person name="Carmel L."/>
            <person name="Casola C."/>
            <person name="Choi J.H."/>
            <person name="Detter J.C."/>
            <person name="Dong Q."/>
            <person name="Dusheyko S."/>
            <person name="Eads B.D."/>
            <person name="Frohlich T."/>
            <person name="Geiler-Samerotte K.A."/>
            <person name="Gerlach D."/>
            <person name="Hatcher P."/>
            <person name="Jogdeo S."/>
            <person name="Krijgsveld J."/>
            <person name="Kriventseva E.V."/>
            <person name="Kultz D."/>
            <person name="Laforsch C."/>
            <person name="Lindquist E."/>
            <person name="Lopez J."/>
            <person name="Manak J.R."/>
            <person name="Muller J."/>
            <person name="Pangilinan J."/>
            <person name="Patwardhan R.P."/>
            <person name="Pitluck S."/>
            <person name="Pritham E.J."/>
            <person name="Rechtsteiner A."/>
            <person name="Rho M."/>
            <person name="Rogozin I.B."/>
            <person name="Sakarya O."/>
            <person name="Salamov A."/>
            <person name="Schaack S."/>
            <person name="Shapiro H."/>
            <person name="Shiga Y."/>
            <person name="Skalitzky C."/>
            <person name="Smith Z."/>
            <person name="Souvorov A."/>
            <person name="Sung W."/>
            <person name="Tang Z."/>
            <person name="Tsuchiya D."/>
            <person name="Tu H."/>
            <person name="Vos H."/>
            <person name="Wang M."/>
            <person name="Wolf Y.I."/>
            <person name="Yamagata H."/>
            <person name="Yamada T."/>
            <person name="Ye Y."/>
            <person name="Shaw J.R."/>
            <person name="Andrews J."/>
            <person name="Crease T.J."/>
            <person name="Tang H."/>
            <person name="Lucas S.M."/>
            <person name="Robertson H.M."/>
            <person name="Bork P."/>
            <person name="Koonin E.V."/>
            <person name="Zdobnov E.M."/>
            <person name="Grigoriev I.V."/>
            <person name="Lynch M."/>
            <person name="Boore J.L."/>
        </authorList>
    </citation>
    <scope>NUCLEOTIDE SEQUENCE [LARGE SCALE GENOMIC DNA]</scope>
</reference>
<evidence type="ECO:0000313" key="5">
    <source>
        <dbReference type="EMBL" id="EFX69234.1"/>
    </source>
</evidence>
<dbReference type="GO" id="GO:0005694">
    <property type="term" value="C:chromosome"/>
    <property type="evidence" value="ECO:0000318"/>
    <property type="project" value="GO_Central"/>
</dbReference>
<dbReference type="STRING" id="6669.E9HGA6"/>
<evidence type="ECO:0000256" key="2">
    <source>
        <dbReference type="ARBA" id="ARBA00023125"/>
    </source>
</evidence>
<evidence type="ECO:0000256" key="3">
    <source>
        <dbReference type="ARBA" id="ARBA00023235"/>
    </source>
</evidence>
<dbReference type="SUPFAM" id="SSF52540">
    <property type="entry name" value="P-loop containing nucleoside triphosphate hydrolases"/>
    <property type="match status" value="1"/>
</dbReference>
<keyword evidence="2" id="KW-0238">DNA-binding</keyword>
<dbReference type="AlphaFoldDB" id="E9HGA6"/>